<evidence type="ECO:0000313" key="5">
    <source>
        <dbReference type="EMBL" id="MBE9116143.1"/>
    </source>
</evidence>
<dbReference type="InterPro" id="IPR047684">
    <property type="entry name" value="Por_som-like"/>
</dbReference>
<dbReference type="PANTHER" id="PTHR43308">
    <property type="entry name" value="OUTER MEMBRANE PROTEIN ALPHA-RELATED"/>
    <property type="match status" value="1"/>
</dbReference>
<comment type="similarity">
    <text evidence="1 2">Belongs to the OprB family.</text>
</comment>
<sequence length="597" mass="64933">MTMSKLLWQMLKTSPIALGSTVLLASGAWAAQVSEIESVTEIPAASFEIAQNSELLQQIDSYSSEEVNGTLGQGVEGAAKFRDVSPSDWAYQALNDLIIRYDCLVGYPDGTFRGNRALSRYEFAAGLNACLNQIERLIAAATADFVTREDLETLRRLMQEFETELASLGTRVDNLEARTAFLEDHQFSTTTKLRGEVIFQVADLFTDTDQQFDTNFNREIDAGDNAPQGGNTIFAYRVRLNFDTSFTGKDLLRIRLQDRNISTLTGLGNADDNPTDFSDNVNFTREGRFGTEGNTNGVEIDNLLYRFPILDGKGRVHIWANSGDLKSILDPISPFASSGSGALSRFGRYNPIYRAGGQNAMFGLELQLNDWIGISGAYTAGEANNAGPGEGLFNGDYAVGGQIMFEPLDGRLKLSGTFIHGYQDNGFNTGTGTQASQFRVRNVAFTGSDTQEVPVVSNNYGVNALFEVTDSIFVGGWGGYSAVRAINTGDGDIWNYAAYLGVNDLGGKGNRLGVIVGREPYLAGSDFNIGQTSVNGLGNALGNRADDDSSFHFEGFYQIKVSKHVQITPGIIVITNPGAQDLNDTLWIGTIRTTFKF</sequence>
<dbReference type="EMBL" id="JADEWZ010000012">
    <property type="protein sequence ID" value="MBE9116143.1"/>
    <property type="molecule type" value="Genomic_DNA"/>
</dbReference>
<dbReference type="Gene3D" id="2.40.160.180">
    <property type="entry name" value="Carbohydrate-selective porin OprB"/>
    <property type="match status" value="1"/>
</dbReference>
<protein>
    <submittedName>
        <fullName evidence="5">Carbohydrate porin</fullName>
    </submittedName>
</protein>
<evidence type="ECO:0000256" key="2">
    <source>
        <dbReference type="RuleBase" id="RU363072"/>
    </source>
</evidence>
<organism evidence="5 6">
    <name type="scientific">Lusitaniella coriacea LEGE 07157</name>
    <dbReference type="NCBI Taxonomy" id="945747"/>
    <lineage>
        <taxon>Bacteria</taxon>
        <taxon>Bacillati</taxon>
        <taxon>Cyanobacteriota</taxon>
        <taxon>Cyanophyceae</taxon>
        <taxon>Spirulinales</taxon>
        <taxon>Lusitaniellaceae</taxon>
        <taxon>Lusitaniella</taxon>
    </lineage>
</organism>
<dbReference type="InterPro" id="IPR001119">
    <property type="entry name" value="SLH_dom"/>
</dbReference>
<dbReference type="GO" id="GO:0008643">
    <property type="term" value="P:carbohydrate transport"/>
    <property type="evidence" value="ECO:0007669"/>
    <property type="project" value="InterPro"/>
</dbReference>
<proteinExistence type="inferred from homology"/>
<feature type="domain" description="SLH" evidence="4">
    <location>
        <begin position="77"/>
        <end position="141"/>
    </location>
</feature>
<feature type="coiled-coil region" evidence="3">
    <location>
        <begin position="151"/>
        <end position="178"/>
    </location>
</feature>
<name>A0A8J7ITX9_9CYAN</name>
<dbReference type="Proteomes" id="UP000654482">
    <property type="component" value="Unassembled WGS sequence"/>
</dbReference>
<accession>A0A8J7ITX9</accession>
<gene>
    <name evidence="5" type="ORF">IQ249_09570</name>
</gene>
<dbReference type="NCBIfam" id="NF033921">
    <property type="entry name" value="por_somb"/>
    <property type="match status" value="1"/>
</dbReference>
<evidence type="ECO:0000256" key="1">
    <source>
        <dbReference type="ARBA" id="ARBA00008769"/>
    </source>
</evidence>
<evidence type="ECO:0000256" key="3">
    <source>
        <dbReference type="SAM" id="Coils"/>
    </source>
</evidence>
<comment type="caution">
    <text evidence="5">The sequence shown here is derived from an EMBL/GenBank/DDBJ whole genome shotgun (WGS) entry which is preliminary data.</text>
</comment>
<dbReference type="GO" id="GO:0015288">
    <property type="term" value="F:porin activity"/>
    <property type="evidence" value="ECO:0007669"/>
    <property type="project" value="InterPro"/>
</dbReference>
<dbReference type="InterPro" id="IPR007049">
    <property type="entry name" value="Carb-sel_porin_OprB"/>
</dbReference>
<evidence type="ECO:0000259" key="4">
    <source>
        <dbReference type="PROSITE" id="PS51272"/>
    </source>
</evidence>
<dbReference type="PROSITE" id="PS51272">
    <property type="entry name" value="SLH"/>
    <property type="match status" value="1"/>
</dbReference>
<dbReference type="InterPro" id="IPR038673">
    <property type="entry name" value="OprB_sf"/>
</dbReference>
<dbReference type="PANTHER" id="PTHR43308:SF1">
    <property type="entry name" value="OUTER MEMBRANE PROTEIN ALPHA"/>
    <property type="match status" value="1"/>
</dbReference>
<evidence type="ECO:0000313" key="6">
    <source>
        <dbReference type="Proteomes" id="UP000654482"/>
    </source>
</evidence>
<dbReference type="Pfam" id="PF00395">
    <property type="entry name" value="SLH"/>
    <property type="match status" value="1"/>
</dbReference>
<dbReference type="Pfam" id="PF04966">
    <property type="entry name" value="OprB"/>
    <property type="match status" value="1"/>
</dbReference>
<dbReference type="InterPro" id="IPR051465">
    <property type="entry name" value="Cell_Envelope_Struct_Comp"/>
</dbReference>
<dbReference type="AlphaFoldDB" id="A0A8J7ITX9"/>
<keyword evidence="3" id="KW-0175">Coiled coil</keyword>
<keyword evidence="6" id="KW-1185">Reference proteome</keyword>
<feature type="signal peptide" evidence="2">
    <location>
        <begin position="1"/>
        <end position="30"/>
    </location>
</feature>
<reference evidence="5" key="1">
    <citation type="submission" date="2020-10" db="EMBL/GenBank/DDBJ databases">
        <authorList>
            <person name="Castelo-Branco R."/>
            <person name="Eusebio N."/>
            <person name="Adriana R."/>
            <person name="Vieira A."/>
            <person name="Brugerolle De Fraissinette N."/>
            <person name="Rezende De Castro R."/>
            <person name="Schneider M.P."/>
            <person name="Vasconcelos V."/>
            <person name="Leao P.N."/>
        </authorList>
    </citation>
    <scope>NUCLEOTIDE SEQUENCE</scope>
    <source>
        <strain evidence="5">LEGE 07157</strain>
    </source>
</reference>
<feature type="chain" id="PRO_5035340306" evidence="2">
    <location>
        <begin position="31"/>
        <end position="597"/>
    </location>
</feature>
<keyword evidence="2" id="KW-0732">Signal</keyword>
<dbReference type="GO" id="GO:0016020">
    <property type="term" value="C:membrane"/>
    <property type="evidence" value="ECO:0007669"/>
    <property type="project" value="InterPro"/>
</dbReference>